<dbReference type="Pfam" id="PF13041">
    <property type="entry name" value="PPR_2"/>
    <property type="match status" value="2"/>
</dbReference>
<dbReference type="AlphaFoldDB" id="A0ABD3JLS1"/>
<accession>A0ABD3JLS1</accession>
<dbReference type="Pfam" id="PF20431">
    <property type="entry name" value="E_motif"/>
    <property type="match status" value="1"/>
</dbReference>
<dbReference type="FunFam" id="1.25.40.10:FF:000280">
    <property type="entry name" value="Pentatricopeptide repeat-containing protein"/>
    <property type="match status" value="1"/>
</dbReference>
<dbReference type="InterPro" id="IPR046960">
    <property type="entry name" value="PPR_At4g14850-like_plant"/>
</dbReference>
<gene>
    <name evidence="4" type="ORF">ACJRO7_033561</name>
</gene>
<evidence type="ECO:0000256" key="2">
    <source>
        <dbReference type="ARBA" id="ARBA00061659"/>
    </source>
</evidence>
<feature type="repeat" description="PPR" evidence="3">
    <location>
        <begin position="178"/>
        <end position="212"/>
    </location>
</feature>
<evidence type="ECO:0000256" key="1">
    <source>
        <dbReference type="ARBA" id="ARBA00022737"/>
    </source>
</evidence>
<comment type="similarity">
    <text evidence="2">Belongs to the PPR family. PCMP-E subfamily.</text>
</comment>
<feature type="repeat" description="PPR" evidence="3">
    <location>
        <begin position="240"/>
        <end position="274"/>
    </location>
</feature>
<feature type="repeat" description="PPR" evidence="3">
    <location>
        <begin position="313"/>
        <end position="347"/>
    </location>
</feature>
<dbReference type="NCBIfam" id="TIGR00756">
    <property type="entry name" value="PPR"/>
    <property type="match status" value="7"/>
</dbReference>
<name>A0ABD3JLS1_EUCGL</name>
<dbReference type="EMBL" id="JBJKBG010000008">
    <property type="protein sequence ID" value="KAL3728986.1"/>
    <property type="molecule type" value="Genomic_DNA"/>
</dbReference>
<evidence type="ECO:0000313" key="4">
    <source>
        <dbReference type="EMBL" id="KAL3728986.1"/>
    </source>
</evidence>
<reference evidence="4 5" key="1">
    <citation type="submission" date="2024-11" db="EMBL/GenBank/DDBJ databases">
        <title>Chromosome-level genome assembly of Eucalyptus globulus Labill. provides insights into its genome evolution.</title>
        <authorList>
            <person name="Li X."/>
        </authorList>
    </citation>
    <scope>NUCLEOTIDE SEQUENCE [LARGE SCALE GENOMIC DNA]</scope>
    <source>
        <strain evidence="4">CL2024</strain>
        <tissue evidence="4">Fresh tender leaves</tissue>
    </source>
</reference>
<dbReference type="Gene3D" id="1.25.40.10">
    <property type="entry name" value="Tetratricopeptide repeat domain"/>
    <property type="match status" value="4"/>
</dbReference>
<dbReference type="Pfam" id="PF01535">
    <property type="entry name" value="PPR"/>
    <property type="match status" value="4"/>
</dbReference>
<dbReference type="PROSITE" id="PS51375">
    <property type="entry name" value="PPR"/>
    <property type="match status" value="4"/>
</dbReference>
<keyword evidence="1" id="KW-0677">Repeat</keyword>
<dbReference type="InterPro" id="IPR011990">
    <property type="entry name" value="TPR-like_helical_dom_sf"/>
</dbReference>
<feature type="repeat" description="PPR" evidence="3">
    <location>
        <begin position="75"/>
        <end position="109"/>
    </location>
</feature>
<keyword evidence="5" id="KW-1185">Reference proteome</keyword>
<dbReference type="FunFam" id="1.25.40.10:FF:000442">
    <property type="entry name" value="Pentatricopeptide repeat-containing protein At3g49710"/>
    <property type="match status" value="1"/>
</dbReference>
<dbReference type="SUPFAM" id="SSF48452">
    <property type="entry name" value="TPR-like"/>
    <property type="match status" value="1"/>
</dbReference>
<sequence>MFFSDIVPTIHHYVSLLARCVAKKHLKLGMTVHSHLIKTALASDSFLVNHLIGMYSRCSSIRSARKAFDDLDTKNSYSWNTIISAYARIGDFKKALDLFDEMPQRALVSYNSLISGLSRHGFYVESLSVFMHMQKEYDCLSMDEFTFVGVVGACAHLGAFKFLRQVHGVAIIMGLEFTKITYNSLIDAYGKCGGVDICRALFEVMPEKDVVSWTSMVVAYMRAQNLDDACAIFNSMPAKNTVSWTALISGLVQNGRGDEALDLFVQMHEEGIQPSPHTFVSVLCACADRALAERGKQIHGSIVRTCFNGDLENIFIWNALIDMYCKCGDMRSAKILFLRMPKRDIVSWNSMITGFAQNGLGHESLVFLRTMLETNVRPNHVTFLGALSACSHTGLDIEALQIFNAMEKYYSLQPRFDHYAILVDLLGRKNRLEEAMELIEIVSNKSNHVGMWGALLGACKVHGNLVIARKAVDALLNLEPQNAARYVMISSIYAATNRWDDSCRVRKQMEERALTKDVANSWIEVKNEMHKFPAKDQFHYQVGDLYEVLGKLAYHMKEPGYVPEPNLRLILDNYDDDGGEYRFTTKCNIVVYSIVFTVKYRVEGTNFLPRSILTANHMTIMYEFVISKSLKDTTISV</sequence>
<dbReference type="PANTHER" id="PTHR47926">
    <property type="entry name" value="PENTATRICOPEPTIDE REPEAT-CONTAINING PROTEIN"/>
    <property type="match status" value="1"/>
</dbReference>
<proteinExistence type="inferred from homology"/>
<dbReference type="InterPro" id="IPR002885">
    <property type="entry name" value="PPR_rpt"/>
</dbReference>
<evidence type="ECO:0008006" key="6">
    <source>
        <dbReference type="Google" id="ProtNLM"/>
    </source>
</evidence>
<dbReference type="FunFam" id="1.25.40.10:FF:000031">
    <property type="entry name" value="Pentatricopeptide repeat-containing protein mitochondrial"/>
    <property type="match status" value="1"/>
</dbReference>
<evidence type="ECO:0000256" key="3">
    <source>
        <dbReference type="PROSITE-ProRule" id="PRU00708"/>
    </source>
</evidence>
<evidence type="ECO:0000313" key="5">
    <source>
        <dbReference type="Proteomes" id="UP001634007"/>
    </source>
</evidence>
<dbReference type="PANTHER" id="PTHR47926:SF346">
    <property type="entry name" value="PENTATRICOPEPTIDE REPEAT-CONTAINING PROTEIN"/>
    <property type="match status" value="1"/>
</dbReference>
<comment type="caution">
    <text evidence="4">The sequence shown here is derived from an EMBL/GenBank/DDBJ whole genome shotgun (WGS) entry which is preliminary data.</text>
</comment>
<organism evidence="4 5">
    <name type="scientific">Eucalyptus globulus</name>
    <name type="common">Tasmanian blue gum</name>
    <dbReference type="NCBI Taxonomy" id="34317"/>
    <lineage>
        <taxon>Eukaryota</taxon>
        <taxon>Viridiplantae</taxon>
        <taxon>Streptophyta</taxon>
        <taxon>Embryophyta</taxon>
        <taxon>Tracheophyta</taxon>
        <taxon>Spermatophyta</taxon>
        <taxon>Magnoliopsida</taxon>
        <taxon>eudicotyledons</taxon>
        <taxon>Gunneridae</taxon>
        <taxon>Pentapetalae</taxon>
        <taxon>rosids</taxon>
        <taxon>malvids</taxon>
        <taxon>Myrtales</taxon>
        <taxon>Myrtaceae</taxon>
        <taxon>Myrtoideae</taxon>
        <taxon>Eucalypteae</taxon>
        <taxon>Eucalyptus</taxon>
    </lineage>
</organism>
<protein>
    <recommendedName>
        <fullName evidence="6">Pentatricopeptide repeat-containing protein</fullName>
    </recommendedName>
</protein>
<dbReference type="Proteomes" id="UP001634007">
    <property type="component" value="Unassembled WGS sequence"/>
</dbReference>
<dbReference type="InterPro" id="IPR046848">
    <property type="entry name" value="E_motif"/>
</dbReference>